<dbReference type="Proteomes" id="UP000624709">
    <property type="component" value="Unassembled WGS sequence"/>
</dbReference>
<proteinExistence type="predicted"/>
<comment type="caution">
    <text evidence="1">The sequence shown here is derived from an EMBL/GenBank/DDBJ whole genome shotgun (WGS) entry which is preliminary data.</text>
</comment>
<accession>A0ABQ4B0P0</accession>
<evidence type="ECO:0000313" key="2">
    <source>
        <dbReference type="Proteomes" id="UP000624709"/>
    </source>
</evidence>
<protein>
    <submittedName>
        <fullName evidence="1">Uncharacterized protein</fullName>
    </submittedName>
</protein>
<name>A0ABQ4B0P0_9ACTN</name>
<gene>
    <name evidence="1" type="ORF">Apa02nite_001540</name>
</gene>
<organism evidence="1 2">
    <name type="scientific">Actinoplanes palleronii</name>
    <dbReference type="NCBI Taxonomy" id="113570"/>
    <lineage>
        <taxon>Bacteria</taxon>
        <taxon>Bacillati</taxon>
        <taxon>Actinomycetota</taxon>
        <taxon>Actinomycetes</taxon>
        <taxon>Micromonosporales</taxon>
        <taxon>Micromonosporaceae</taxon>
        <taxon>Actinoplanes</taxon>
    </lineage>
</organism>
<dbReference type="RefSeq" id="WP_203823351.1">
    <property type="nucleotide sequence ID" value="NZ_BAAATY010000009.1"/>
</dbReference>
<evidence type="ECO:0000313" key="1">
    <source>
        <dbReference type="EMBL" id="GIE64046.1"/>
    </source>
</evidence>
<sequence length="59" mass="6405">MTTRIGTGCAASELPPELRRRVEPAVRSGHRFLINRTGDPVGLGIDGFLPPRGVQIIPR</sequence>
<reference evidence="1 2" key="1">
    <citation type="submission" date="2021-01" db="EMBL/GenBank/DDBJ databases">
        <title>Whole genome shotgun sequence of Actinoplanes palleronii NBRC 14916.</title>
        <authorList>
            <person name="Komaki H."/>
            <person name="Tamura T."/>
        </authorList>
    </citation>
    <scope>NUCLEOTIDE SEQUENCE [LARGE SCALE GENOMIC DNA]</scope>
    <source>
        <strain evidence="1 2">NBRC 14916</strain>
    </source>
</reference>
<dbReference type="EMBL" id="BOMS01000004">
    <property type="protein sequence ID" value="GIE64046.1"/>
    <property type="molecule type" value="Genomic_DNA"/>
</dbReference>
<keyword evidence="2" id="KW-1185">Reference proteome</keyword>